<dbReference type="AlphaFoldDB" id="A0A0M3J872"/>
<dbReference type="Pfam" id="PF00135">
    <property type="entry name" value="COesterase"/>
    <property type="match status" value="1"/>
</dbReference>
<protein>
    <submittedName>
        <fullName evidence="2">COesterase domain-containing protein</fullName>
    </submittedName>
</protein>
<accession>A0A0M3J872</accession>
<sequence>LTLFGQSAGAASVSAHTYSPLSQHLFQNAILESGTIMTCLNGVFGKSKNSQHIAKIVCNITDWPPSGERLTQLYDCMMRANYEEFLPFEKTDLLGWKMSVDGYFLPGTPEQLHSKRPNIPIILGTCKDEWSFWDLSSMAAGLTTVDHYSKHSLEQFFDVYGSYFGPVKEFVLDFLLAIYQPHDITDNDHIAWLQTKSNVS</sequence>
<evidence type="ECO:0000313" key="2">
    <source>
        <dbReference type="WBParaSite" id="ASIM_0000377401-mRNA-1"/>
    </source>
</evidence>
<dbReference type="SUPFAM" id="SSF53474">
    <property type="entry name" value="alpha/beta-Hydrolases"/>
    <property type="match status" value="1"/>
</dbReference>
<evidence type="ECO:0000259" key="1">
    <source>
        <dbReference type="Pfam" id="PF00135"/>
    </source>
</evidence>
<feature type="domain" description="Carboxylesterase type B" evidence="1">
    <location>
        <begin position="2"/>
        <end position="141"/>
    </location>
</feature>
<dbReference type="InterPro" id="IPR050309">
    <property type="entry name" value="Type-B_Carboxylest/Lipase"/>
</dbReference>
<name>A0A0M3J872_ANISI</name>
<dbReference type="WBParaSite" id="ASIM_0000377401-mRNA-1">
    <property type="protein sequence ID" value="ASIM_0000377401-mRNA-1"/>
    <property type="gene ID" value="ASIM_0000377401"/>
</dbReference>
<dbReference type="InterPro" id="IPR002018">
    <property type="entry name" value="CarbesteraseB"/>
</dbReference>
<proteinExistence type="predicted"/>
<dbReference type="PANTHER" id="PTHR11559">
    <property type="entry name" value="CARBOXYLESTERASE"/>
    <property type="match status" value="1"/>
</dbReference>
<organism evidence="2">
    <name type="scientific">Anisakis simplex</name>
    <name type="common">Herring worm</name>
    <dbReference type="NCBI Taxonomy" id="6269"/>
    <lineage>
        <taxon>Eukaryota</taxon>
        <taxon>Metazoa</taxon>
        <taxon>Ecdysozoa</taxon>
        <taxon>Nematoda</taxon>
        <taxon>Chromadorea</taxon>
        <taxon>Rhabditida</taxon>
        <taxon>Spirurina</taxon>
        <taxon>Ascaridomorpha</taxon>
        <taxon>Ascaridoidea</taxon>
        <taxon>Anisakidae</taxon>
        <taxon>Anisakis</taxon>
        <taxon>Anisakis simplex complex</taxon>
    </lineage>
</organism>
<reference evidence="2" key="1">
    <citation type="submission" date="2017-02" db="UniProtKB">
        <authorList>
            <consortium name="WormBaseParasite"/>
        </authorList>
    </citation>
    <scope>IDENTIFICATION</scope>
</reference>
<dbReference type="Gene3D" id="3.40.50.1820">
    <property type="entry name" value="alpha/beta hydrolase"/>
    <property type="match status" value="1"/>
</dbReference>
<dbReference type="InterPro" id="IPR029058">
    <property type="entry name" value="AB_hydrolase_fold"/>
</dbReference>